<evidence type="ECO:0000313" key="2">
    <source>
        <dbReference type="EMBL" id="KAK7047773.1"/>
    </source>
</evidence>
<feature type="domain" description="HMG" evidence="1">
    <location>
        <begin position="5"/>
        <end position="75"/>
    </location>
</feature>
<dbReference type="InterPro" id="IPR040648">
    <property type="entry name" value="HMGXB3_CxC4"/>
</dbReference>
<protein>
    <recommendedName>
        <fullName evidence="1">HMG domain-containing protein</fullName>
    </recommendedName>
</protein>
<comment type="caution">
    <text evidence="2">The sequence shown here is derived from an EMBL/GenBank/DDBJ whole genome shotgun (WGS) entry which is preliminary data.</text>
</comment>
<dbReference type="Proteomes" id="UP001383192">
    <property type="component" value="Unassembled WGS sequence"/>
</dbReference>
<name>A0AAW0D7X2_9AGAR</name>
<reference evidence="2 3" key="1">
    <citation type="submission" date="2024-01" db="EMBL/GenBank/DDBJ databases">
        <title>A draft genome for a cacao thread blight-causing isolate of Paramarasmius palmivorus.</title>
        <authorList>
            <person name="Baruah I.K."/>
            <person name="Bukari Y."/>
            <person name="Amoako-Attah I."/>
            <person name="Meinhardt L.W."/>
            <person name="Bailey B.A."/>
            <person name="Cohen S.P."/>
        </authorList>
    </citation>
    <scope>NUCLEOTIDE SEQUENCE [LARGE SCALE GENOMIC DNA]</scope>
    <source>
        <strain evidence="2 3">GH-12</strain>
    </source>
</reference>
<organism evidence="2 3">
    <name type="scientific">Paramarasmius palmivorus</name>
    <dbReference type="NCBI Taxonomy" id="297713"/>
    <lineage>
        <taxon>Eukaryota</taxon>
        <taxon>Fungi</taxon>
        <taxon>Dikarya</taxon>
        <taxon>Basidiomycota</taxon>
        <taxon>Agaricomycotina</taxon>
        <taxon>Agaricomycetes</taxon>
        <taxon>Agaricomycetidae</taxon>
        <taxon>Agaricales</taxon>
        <taxon>Marasmiineae</taxon>
        <taxon>Marasmiaceae</taxon>
        <taxon>Paramarasmius</taxon>
    </lineage>
</organism>
<accession>A0AAW0D7X2</accession>
<proteinExistence type="predicted"/>
<dbReference type="AlphaFoldDB" id="A0AAW0D7X2"/>
<evidence type="ECO:0000259" key="1">
    <source>
        <dbReference type="Pfam" id="PF18717"/>
    </source>
</evidence>
<keyword evidence="3" id="KW-1185">Reference proteome</keyword>
<evidence type="ECO:0000313" key="3">
    <source>
        <dbReference type="Proteomes" id="UP001383192"/>
    </source>
</evidence>
<dbReference type="EMBL" id="JAYKXP010000018">
    <property type="protein sequence ID" value="KAK7047773.1"/>
    <property type="molecule type" value="Genomic_DNA"/>
</dbReference>
<sequence length="339" mass="38576">MRHHCFVGPETRDIGIFNYNNNVLFTHELLDEYTSRFASSETPFSAFVQSIGRIYEGRGSKFIGNDIFRAVWFAYVTLQVLERDMQCPRCGDMPETIIWDGVTLAFSKKHLKDYLKPPTNLEPQAAIRARRYLKHPQWVPLTNKGDKGLRKMFVAWLRGGTGKSRSVLIDAESDTEVVGEMTREAVETNVLASFTERIRTNAPALANALTYALGPGSQLDRKLVKRYRILFEQLVAEESAMQMVNESALEKLQAFINDPSLQNTTNLVDIPALLLVLEAELRLRGYVPRKIYDLCAWMHTRAKEVLAGLKKGSLEPLRETEEQAIRENWRKVGSHDISA</sequence>
<dbReference type="Pfam" id="PF18717">
    <property type="entry name" value="CxC4"/>
    <property type="match status" value="1"/>
</dbReference>
<gene>
    <name evidence="2" type="ORF">VNI00_006101</name>
</gene>